<keyword evidence="2" id="KW-1185">Reference proteome</keyword>
<proteinExistence type="predicted"/>
<evidence type="ECO:0000313" key="1">
    <source>
        <dbReference type="EMBL" id="SFQ52124.1"/>
    </source>
</evidence>
<protein>
    <submittedName>
        <fullName evidence="1">Uncharacterized protein</fullName>
    </submittedName>
</protein>
<dbReference type="OrthoDB" id="2488082at2"/>
<gene>
    <name evidence="1" type="ORF">SAMN05421670_2446</name>
</gene>
<dbReference type="AlphaFoldDB" id="A0A1I5Z6P0"/>
<organism evidence="1 2">
    <name type="scientific">Psychrobacillus psychrotolerans</name>
    <dbReference type="NCBI Taxonomy" id="126156"/>
    <lineage>
        <taxon>Bacteria</taxon>
        <taxon>Bacillati</taxon>
        <taxon>Bacillota</taxon>
        <taxon>Bacilli</taxon>
        <taxon>Bacillales</taxon>
        <taxon>Bacillaceae</taxon>
        <taxon>Psychrobacillus</taxon>
    </lineage>
</organism>
<sequence>MRDNLFADYGIPVSAEEERTAAICMNSEGDYRFVIAAKGFVIIVNLETDDVKQVFFPENNDEYPYASFSSNGLFYTGAANMFMVLDPFKEQFIHYSVIENGEEIVGFSFAEDLAGNIYFTSYPHCHLLKFSPPSKEVIDFGSMDLTEKYPGTVAIDQTGWAYLGIGTENKNIVAYHIEKGLKKGLIEGPQRKKGTGFVYLGEDGSVYGHIGDTSSPERMKFSNGDFETVAIEKLPLSLYAGTAFQRIHRYKEGNYRVEKYTLSEGLIELIHRETTQTKKIQFSYTSDGAKLSTIYLGSDNNIYGTSMHPLQFFQFNSSTNTMTNFGGEVIEKGGGGNIPAYASSGNLLIGVAYAGGKLYEFDTTKKFKKSENPKLVLQEESIHRPRCAITLKDQEHIVWGGFPGYGMVGGSLGIYHMKTEVNLLLTHEQLVENQSTISLGQLSSGDILGGTSIETPGGAESREREARLYVLDWKTQKVKKSFVPIQGAREIAQIFVDQFNRAHCLTDQSIYFVCDPSTEQILFQIDLSNWGQIVRNSFAYDVTTNKLFCLLSETLLRIEIQEKRCVEPQVIHALPMSASSGLVLKNDRIYYGSGSHLCSIQTSEN</sequence>
<dbReference type="STRING" id="126156.SAMN05421670_2446"/>
<dbReference type="SUPFAM" id="SSF101898">
    <property type="entry name" value="NHL repeat"/>
    <property type="match status" value="1"/>
</dbReference>
<dbReference type="RefSeq" id="WP_093537178.1">
    <property type="nucleotide sequence ID" value="NZ_FOXU01000004.1"/>
</dbReference>
<name>A0A1I5Z6P0_9BACI</name>
<dbReference type="InterPro" id="IPR011047">
    <property type="entry name" value="Quinoprotein_ADH-like_sf"/>
</dbReference>
<evidence type="ECO:0000313" key="2">
    <source>
        <dbReference type="Proteomes" id="UP000198734"/>
    </source>
</evidence>
<accession>A0A1I5Z6P0</accession>
<reference evidence="2" key="1">
    <citation type="submission" date="2016-10" db="EMBL/GenBank/DDBJ databases">
        <authorList>
            <person name="Varghese N."/>
            <person name="Submissions S."/>
        </authorList>
    </citation>
    <scope>NUCLEOTIDE SEQUENCE [LARGE SCALE GENOMIC DNA]</scope>
    <source>
        <strain evidence="2">DSM 11706</strain>
    </source>
</reference>
<dbReference type="SUPFAM" id="SSF50998">
    <property type="entry name" value="Quinoprotein alcohol dehydrogenase-like"/>
    <property type="match status" value="1"/>
</dbReference>
<dbReference type="Proteomes" id="UP000198734">
    <property type="component" value="Unassembled WGS sequence"/>
</dbReference>
<dbReference type="EMBL" id="FOXU01000004">
    <property type="protein sequence ID" value="SFQ52124.1"/>
    <property type="molecule type" value="Genomic_DNA"/>
</dbReference>